<evidence type="ECO:0000313" key="14">
    <source>
        <dbReference type="Proteomes" id="UP001142055"/>
    </source>
</evidence>
<dbReference type="GO" id="GO:0005789">
    <property type="term" value="C:endoplasmic reticulum membrane"/>
    <property type="evidence" value="ECO:0007669"/>
    <property type="project" value="UniProtKB-SubCell"/>
</dbReference>
<dbReference type="EMBL" id="JAPWDV010000002">
    <property type="protein sequence ID" value="KAJ6220603.1"/>
    <property type="molecule type" value="Genomic_DNA"/>
</dbReference>
<evidence type="ECO:0000256" key="12">
    <source>
        <dbReference type="SAM" id="Phobius"/>
    </source>
</evidence>
<dbReference type="PANTHER" id="PTHR10408">
    <property type="entry name" value="STEROL O-ACYLTRANSFERASE"/>
    <property type="match status" value="1"/>
</dbReference>
<evidence type="ECO:0000256" key="2">
    <source>
        <dbReference type="ARBA" id="ARBA00005189"/>
    </source>
</evidence>
<dbReference type="InterPro" id="IPR014371">
    <property type="entry name" value="Oat_ACAT_DAG_ARE"/>
</dbReference>
<keyword evidence="5 12" id="KW-0812">Transmembrane</keyword>
<keyword evidence="9 10" id="KW-0012">Acyltransferase</keyword>
<feature type="transmembrane region" description="Helical" evidence="12">
    <location>
        <begin position="52"/>
        <end position="69"/>
    </location>
</feature>
<evidence type="ECO:0000256" key="4">
    <source>
        <dbReference type="ARBA" id="ARBA00022679"/>
    </source>
</evidence>
<dbReference type="InterPro" id="IPR004299">
    <property type="entry name" value="MBOAT_fam"/>
</dbReference>
<comment type="pathway">
    <text evidence="2">Lipid metabolism.</text>
</comment>
<sequence length="515" mass="61120">MDSSNNNNEEDKHEAQSILEHEKNALIFDNICHNQQESCFTKLSENLNLDGFKNFIYLIVLISCGRLMFENYNSYGFSANPFRWVEYVVMNPLSRPTFFLFLLIHFFIMGSLILENCYVSFLYGNQRANRLANGTTKFETNESGEKLFRYIYTTWLGSMMSLPFIINQLFQCNPYLLSFVCLIYSATFLKLYSYHQVNSWWRTNKMYGRTREQIPNLERVEAKVANYIENIIKPNYTKPKKRKFSLNRVDDNEGPLLYYPQNLSIQNIYYFFYAPTLCYQLNYPRTKSINFYFVARCALEFLFLIELETVLFEQWIIVPLSQNHFILSEMTFSEFLLRWSKMSLGTISIWLIGFYSLFQSLCNLTAEILQFADRDFYGDWWNAKTIGEFWRLWNLPVHRWCVRHIFKPLLIEKGYSRITVAFIIFFISGIFHEYLFAIPMNILTFHFVIGMTAQMVVELATSHIHKTNVRLANSIVWLSLIFGQSLLILLYYNDLIIKLRREAALDVIDIKKRLL</sequence>
<accession>A0A9Q0M8E9</accession>
<feature type="transmembrane region" description="Helical" evidence="12">
    <location>
        <begin position="414"/>
        <end position="432"/>
    </location>
</feature>
<feature type="transmembrane region" description="Helical" evidence="12">
    <location>
        <begin position="438"/>
        <end position="459"/>
    </location>
</feature>
<evidence type="ECO:0000256" key="6">
    <source>
        <dbReference type="ARBA" id="ARBA00022824"/>
    </source>
</evidence>
<organism evidence="13 14">
    <name type="scientific">Blomia tropicalis</name>
    <name type="common">Mite</name>
    <dbReference type="NCBI Taxonomy" id="40697"/>
    <lineage>
        <taxon>Eukaryota</taxon>
        <taxon>Metazoa</taxon>
        <taxon>Ecdysozoa</taxon>
        <taxon>Arthropoda</taxon>
        <taxon>Chelicerata</taxon>
        <taxon>Arachnida</taxon>
        <taxon>Acari</taxon>
        <taxon>Acariformes</taxon>
        <taxon>Sarcoptiformes</taxon>
        <taxon>Astigmata</taxon>
        <taxon>Glycyphagoidea</taxon>
        <taxon>Echimyopodidae</taxon>
        <taxon>Blomia</taxon>
    </lineage>
</organism>
<reference evidence="13" key="1">
    <citation type="submission" date="2022-12" db="EMBL/GenBank/DDBJ databases">
        <title>Genome assemblies of Blomia tropicalis.</title>
        <authorList>
            <person name="Cui Y."/>
        </authorList>
    </citation>
    <scope>NUCLEOTIDE SEQUENCE</scope>
    <source>
        <tissue evidence="13">Adult mites</tissue>
    </source>
</reference>
<feature type="transmembrane region" description="Helical" evidence="12">
    <location>
        <begin position="98"/>
        <end position="123"/>
    </location>
</feature>
<dbReference type="PIRSF" id="PIRSF000439">
    <property type="entry name" value="Oat_ACAT_DAG_ARE"/>
    <property type="match status" value="1"/>
</dbReference>
<evidence type="ECO:0000256" key="5">
    <source>
        <dbReference type="ARBA" id="ARBA00022692"/>
    </source>
</evidence>
<evidence type="ECO:0000256" key="1">
    <source>
        <dbReference type="ARBA" id="ARBA00004477"/>
    </source>
</evidence>
<comment type="caution">
    <text evidence="13">The sequence shown here is derived from an EMBL/GenBank/DDBJ whole genome shotgun (WGS) entry which is preliminary data.</text>
</comment>
<protein>
    <recommendedName>
        <fullName evidence="10">O-acyltransferase</fullName>
    </recommendedName>
</protein>
<dbReference type="OMA" id="HQVNSWW"/>
<proteinExistence type="inferred from homology"/>
<keyword evidence="14" id="KW-1185">Reference proteome</keyword>
<dbReference type="GO" id="GO:0004144">
    <property type="term" value="F:diacylglycerol O-acyltransferase activity"/>
    <property type="evidence" value="ECO:0007669"/>
    <property type="project" value="TreeGrafter"/>
</dbReference>
<feature type="active site" evidence="11">
    <location>
        <position position="432"/>
    </location>
</feature>
<comment type="subcellular location">
    <subcellularLocation>
        <location evidence="1 10">Endoplasmic reticulum membrane</location>
        <topology evidence="1 10">Multi-pass membrane protein</topology>
    </subcellularLocation>
</comment>
<dbReference type="PANTHER" id="PTHR10408:SF7">
    <property type="entry name" value="DIACYLGLYCEROL O-ACYLTRANSFERASE 1"/>
    <property type="match status" value="1"/>
</dbReference>
<feature type="transmembrane region" description="Helical" evidence="12">
    <location>
        <begin position="471"/>
        <end position="492"/>
    </location>
</feature>
<comment type="similarity">
    <text evidence="3 10">Belongs to the membrane-bound acyltransferase family. Sterol o-acyltransferase subfamily.</text>
</comment>
<feature type="transmembrane region" description="Helical" evidence="12">
    <location>
        <begin position="147"/>
        <end position="169"/>
    </location>
</feature>
<evidence type="ECO:0000256" key="8">
    <source>
        <dbReference type="ARBA" id="ARBA00023136"/>
    </source>
</evidence>
<evidence type="ECO:0000256" key="9">
    <source>
        <dbReference type="ARBA" id="ARBA00023315"/>
    </source>
</evidence>
<evidence type="ECO:0000256" key="10">
    <source>
        <dbReference type="PIRNR" id="PIRNR000439"/>
    </source>
</evidence>
<keyword evidence="6 10" id="KW-0256">Endoplasmic reticulum</keyword>
<evidence type="ECO:0000256" key="7">
    <source>
        <dbReference type="ARBA" id="ARBA00022989"/>
    </source>
</evidence>
<evidence type="ECO:0000256" key="11">
    <source>
        <dbReference type="PIRSR" id="PIRSR000439-1"/>
    </source>
</evidence>
<name>A0A9Q0M8E9_BLOTA</name>
<gene>
    <name evidence="13" type="ORF">RDWZM_006415</name>
</gene>
<keyword evidence="8 10" id="KW-0472">Membrane</keyword>
<dbReference type="Pfam" id="PF03062">
    <property type="entry name" value="MBOAT"/>
    <property type="match status" value="1"/>
</dbReference>
<dbReference type="Proteomes" id="UP001142055">
    <property type="component" value="Chromosome 2"/>
</dbReference>
<feature type="transmembrane region" description="Helical" evidence="12">
    <location>
        <begin position="337"/>
        <end position="358"/>
    </location>
</feature>
<keyword evidence="4 10" id="KW-0808">Transferase</keyword>
<evidence type="ECO:0000256" key="3">
    <source>
        <dbReference type="ARBA" id="ARBA00009010"/>
    </source>
</evidence>
<dbReference type="GO" id="GO:0019432">
    <property type="term" value="P:triglyceride biosynthetic process"/>
    <property type="evidence" value="ECO:0007669"/>
    <property type="project" value="TreeGrafter"/>
</dbReference>
<feature type="transmembrane region" description="Helical" evidence="12">
    <location>
        <begin position="175"/>
        <end position="192"/>
    </location>
</feature>
<evidence type="ECO:0000313" key="13">
    <source>
        <dbReference type="EMBL" id="KAJ6220603.1"/>
    </source>
</evidence>
<keyword evidence="7 12" id="KW-1133">Transmembrane helix</keyword>
<dbReference type="AlphaFoldDB" id="A0A9Q0M8E9"/>